<comment type="subcellular location">
    <subcellularLocation>
        <location evidence="2">Membrane</location>
        <topology evidence="2">Multi-pass membrane protein</topology>
    </subcellularLocation>
</comment>
<feature type="transmembrane region" description="Helical" evidence="11">
    <location>
        <begin position="142"/>
        <end position="164"/>
    </location>
</feature>
<proteinExistence type="predicted"/>
<dbReference type="InterPro" id="IPR005467">
    <property type="entry name" value="His_kinase_dom"/>
</dbReference>
<organism evidence="13 14">
    <name type="scientific">Alteromonas macleodii (strain English Channel 673)</name>
    <dbReference type="NCBI Taxonomy" id="1004788"/>
    <lineage>
        <taxon>Bacteria</taxon>
        <taxon>Pseudomonadati</taxon>
        <taxon>Pseudomonadota</taxon>
        <taxon>Gammaproteobacteria</taxon>
        <taxon>Alteromonadales</taxon>
        <taxon>Alteromonadaceae</taxon>
        <taxon>Alteromonas/Salinimonas group</taxon>
        <taxon>Alteromonas</taxon>
    </lineage>
</organism>
<feature type="domain" description="Histidine kinase" evidence="12">
    <location>
        <begin position="229"/>
        <end position="418"/>
    </location>
</feature>
<dbReference type="PROSITE" id="PS50109">
    <property type="entry name" value="HIS_KIN"/>
    <property type="match status" value="1"/>
</dbReference>
<evidence type="ECO:0000256" key="2">
    <source>
        <dbReference type="ARBA" id="ARBA00004141"/>
    </source>
</evidence>
<evidence type="ECO:0000256" key="11">
    <source>
        <dbReference type="SAM" id="Phobius"/>
    </source>
</evidence>
<evidence type="ECO:0000256" key="8">
    <source>
        <dbReference type="ARBA" id="ARBA00022989"/>
    </source>
</evidence>
<dbReference type="AlphaFoldDB" id="A0AB32ZVB9"/>
<feature type="transmembrane region" description="Helical" evidence="11">
    <location>
        <begin position="15"/>
        <end position="38"/>
    </location>
</feature>
<evidence type="ECO:0000256" key="3">
    <source>
        <dbReference type="ARBA" id="ARBA00012438"/>
    </source>
</evidence>
<keyword evidence="8 11" id="KW-1133">Transmembrane helix</keyword>
<evidence type="ECO:0000256" key="7">
    <source>
        <dbReference type="ARBA" id="ARBA00022777"/>
    </source>
</evidence>
<keyword evidence="7" id="KW-0418">Kinase</keyword>
<dbReference type="GO" id="GO:0000155">
    <property type="term" value="F:phosphorelay sensor kinase activity"/>
    <property type="evidence" value="ECO:0007669"/>
    <property type="project" value="InterPro"/>
</dbReference>
<dbReference type="KEGG" id="amg:AMEC673_04060"/>
<name>A0AB32ZVB9_ALTME</name>
<accession>A0AB32ZVB9</accession>
<comment type="catalytic activity">
    <reaction evidence="1">
        <text>ATP + protein L-histidine = ADP + protein N-phospho-L-histidine.</text>
        <dbReference type="EC" id="2.7.13.3"/>
    </reaction>
</comment>
<sequence>MFGIFSNARTLTGKLALFFTVMSCVIGVLTFLLFYYALQWSEDRVGERRILIDRDSAVERFTNGEHGVIKLDTLTTAYNDEAQVPEPFKSFLKNTYLGEVDTLDSPSGHMVFKGVYTQNGQQKDIVVLSFVDKVEFSREEMAFVAIVVIIFIALLMFVFGAFLFKVSKKLIEPVNELAHQLNDSSGDATRAFKIGKGAVGEFQLLTTRLNQYRKELRLVLKREQAFARYASHELRTPLTIVKGANNLLSRSELTEWQERQVARINDAVSEMIKMVDALLSIVRYERNSGDIEVRDVDKSEIIRIVEANNLHAVDKQIRINVDFRSSPKIKASQAILSMVVGNILRNACAASQKGEVDILVNDNAIEVIDDGAGLSNESSKSGHGLGLLIVDDLCRRYGWQFSLQPHESRGCRAIITFT</sequence>
<evidence type="ECO:0000256" key="10">
    <source>
        <dbReference type="ARBA" id="ARBA00023136"/>
    </source>
</evidence>
<dbReference type="PANTHER" id="PTHR45436:SF15">
    <property type="entry name" value="SENSOR HISTIDINE KINASE CUSS"/>
    <property type="match status" value="1"/>
</dbReference>
<dbReference type="EC" id="2.7.13.3" evidence="3"/>
<reference evidence="14" key="1">
    <citation type="journal article" date="2012" name="Sci. Rep.">
        <title>Genomes of surface isolates of Alteromonas macleodii: the life of a widespread marine opportunistic copiotroph.</title>
        <authorList>
            <person name="Lopez-Perez M."/>
            <person name="Gonzaga A."/>
            <person name="Martin-Cuadrado A.B."/>
            <person name="Onyshchenko O."/>
            <person name="Ghavidel A."/>
            <person name="Ghai R."/>
            <person name="Rodriguez-Valera F."/>
        </authorList>
    </citation>
    <scope>NUCLEOTIDE SEQUENCE [LARGE SCALE GENOMIC DNA]</scope>
    <source>
        <strain evidence="14">English Channel 673</strain>
    </source>
</reference>
<dbReference type="EMBL" id="CP003844">
    <property type="protein sequence ID" value="AFT73509.1"/>
    <property type="molecule type" value="Genomic_DNA"/>
</dbReference>
<dbReference type="Pfam" id="PF02518">
    <property type="entry name" value="HATPase_c"/>
    <property type="match status" value="1"/>
</dbReference>
<keyword evidence="9" id="KW-0902">Two-component regulatory system</keyword>
<dbReference type="CDD" id="cd00082">
    <property type="entry name" value="HisKA"/>
    <property type="match status" value="1"/>
</dbReference>
<dbReference type="SMART" id="SM00388">
    <property type="entry name" value="HisKA"/>
    <property type="match status" value="1"/>
</dbReference>
<protein>
    <recommendedName>
        <fullName evidence="3">histidine kinase</fullName>
        <ecNumber evidence="3">2.7.13.3</ecNumber>
    </recommendedName>
</protein>
<dbReference type="PANTHER" id="PTHR45436">
    <property type="entry name" value="SENSOR HISTIDINE KINASE YKOH"/>
    <property type="match status" value="1"/>
</dbReference>
<dbReference type="GO" id="GO:0005886">
    <property type="term" value="C:plasma membrane"/>
    <property type="evidence" value="ECO:0007669"/>
    <property type="project" value="TreeGrafter"/>
</dbReference>
<keyword evidence="10 11" id="KW-0472">Membrane</keyword>
<dbReference type="InterPro" id="IPR003594">
    <property type="entry name" value="HATPase_dom"/>
</dbReference>
<dbReference type="InterPro" id="IPR003661">
    <property type="entry name" value="HisK_dim/P_dom"/>
</dbReference>
<keyword evidence="5" id="KW-0808">Transferase</keyword>
<dbReference type="Gene3D" id="1.10.287.130">
    <property type="match status" value="1"/>
</dbReference>
<dbReference type="SMART" id="SM00387">
    <property type="entry name" value="HATPase_c"/>
    <property type="match status" value="1"/>
</dbReference>
<dbReference type="Gene3D" id="3.30.565.10">
    <property type="entry name" value="Histidine kinase-like ATPase, C-terminal domain"/>
    <property type="match status" value="1"/>
</dbReference>
<gene>
    <name evidence="13" type="ordered locus">AMEC673_04060</name>
</gene>
<evidence type="ECO:0000256" key="9">
    <source>
        <dbReference type="ARBA" id="ARBA00023012"/>
    </source>
</evidence>
<dbReference type="RefSeq" id="WP_014975785.1">
    <property type="nucleotide sequence ID" value="NC_018678.1"/>
</dbReference>
<dbReference type="Proteomes" id="UP000006296">
    <property type="component" value="Chromosome"/>
</dbReference>
<evidence type="ECO:0000259" key="12">
    <source>
        <dbReference type="PROSITE" id="PS50109"/>
    </source>
</evidence>
<dbReference type="InterPro" id="IPR050428">
    <property type="entry name" value="TCS_sensor_his_kinase"/>
</dbReference>
<keyword evidence="4" id="KW-0597">Phosphoprotein</keyword>
<dbReference type="InterPro" id="IPR036097">
    <property type="entry name" value="HisK_dim/P_sf"/>
</dbReference>
<evidence type="ECO:0000256" key="4">
    <source>
        <dbReference type="ARBA" id="ARBA00022553"/>
    </source>
</evidence>
<dbReference type="SUPFAM" id="SSF55874">
    <property type="entry name" value="ATPase domain of HSP90 chaperone/DNA topoisomerase II/histidine kinase"/>
    <property type="match status" value="1"/>
</dbReference>
<evidence type="ECO:0000256" key="6">
    <source>
        <dbReference type="ARBA" id="ARBA00022692"/>
    </source>
</evidence>
<dbReference type="InterPro" id="IPR036890">
    <property type="entry name" value="HATPase_C_sf"/>
</dbReference>
<evidence type="ECO:0000313" key="13">
    <source>
        <dbReference type="EMBL" id="AFT73509.1"/>
    </source>
</evidence>
<evidence type="ECO:0000256" key="1">
    <source>
        <dbReference type="ARBA" id="ARBA00000085"/>
    </source>
</evidence>
<evidence type="ECO:0000256" key="5">
    <source>
        <dbReference type="ARBA" id="ARBA00022679"/>
    </source>
</evidence>
<dbReference type="Pfam" id="PF00512">
    <property type="entry name" value="HisKA"/>
    <property type="match status" value="1"/>
</dbReference>
<keyword evidence="6 11" id="KW-0812">Transmembrane</keyword>
<evidence type="ECO:0000313" key="14">
    <source>
        <dbReference type="Proteomes" id="UP000006296"/>
    </source>
</evidence>
<dbReference type="SUPFAM" id="SSF47384">
    <property type="entry name" value="Homodimeric domain of signal transducing histidine kinase"/>
    <property type="match status" value="1"/>
</dbReference>